<protein>
    <recommendedName>
        <fullName evidence="3">Transposase</fullName>
    </recommendedName>
</protein>
<evidence type="ECO:0000313" key="1">
    <source>
        <dbReference type="EMBL" id="CAH1986029.1"/>
    </source>
</evidence>
<gene>
    <name evidence="1" type="ORF">ACAOBT_LOCUS17011</name>
</gene>
<sequence length="141" mass="16617">MRVKEYRVKSDKAYRRVNRTTTVFKRIIYYAWHLLAKSKSFEDYIFPAQANNCRSLHPVSQFEVKLRAVLLMLFFTPVHKLFSYIWNSKKKMSKVNNKKKQNGNTVDGPQKIWIMQLMHTNKTNVVLMNAAGAITFQSQLL</sequence>
<dbReference type="Proteomes" id="UP001152888">
    <property type="component" value="Unassembled WGS sequence"/>
</dbReference>
<proteinExistence type="predicted"/>
<dbReference type="AlphaFoldDB" id="A0A9P0L1F7"/>
<evidence type="ECO:0008006" key="3">
    <source>
        <dbReference type="Google" id="ProtNLM"/>
    </source>
</evidence>
<reference evidence="1" key="1">
    <citation type="submission" date="2022-03" db="EMBL/GenBank/DDBJ databases">
        <authorList>
            <person name="Sayadi A."/>
        </authorList>
    </citation>
    <scope>NUCLEOTIDE SEQUENCE</scope>
</reference>
<name>A0A9P0L1F7_ACAOB</name>
<evidence type="ECO:0000313" key="2">
    <source>
        <dbReference type="Proteomes" id="UP001152888"/>
    </source>
</evidence>
<comment type="caution">
    <text evidence="1">The sequence shown here is derived from an EMBL/GenBank/DDBJ whole genome shotgun (WGS) entry which is preliminary data.</text>
</comment>
<keyword evidence="2" id="KW-1185">Reference proteome</keyword>
<accession>A0A9P0L1F7</accession>
<organism evidence="1 2">
    <name type="scientific">Acanthoscelides obtectus</name>
    <name type="common">Bean weevil</name>
    <name type="synonym">Bruchus obtectus</name>
    <dbReference type="NCBI Taxonomy" id="200917"/>
    <lineage>
        <taxon>Eukaryota</taxon>
        <taxon>Metazoa</taxon>
        <taxon>Ecdysozoa</taxon>
        <taxon>Arthropoda</taxon>
        <taxon>Hexapoda</taxon>
        <taxon>Insecta</taxon>
        <taxon>Pterygota</taxon>
        <taxon>Neoptera</taxon>
        <taxon>Endopterygota</taxon>
        <taxon>Coleoptera</taxon>
        <taxon>Polyphaga</taxon>
        <taxon>Cucujiformia</taxon>
        <taxon>Chrysomeloidea</taxon>
        <taxon>Chrysomelidae</taxon>
        <taxon>Bruchinae</taxon>
        <taxon>Bruchini</taxon>
        <taxon>Acanthoscelides</taxon>
    </lineage>
</organism>
<dbReference type="EMBL" id="CAKOFQ010006990">
    <property type="protein sequence ID" value="CAH1986029.1"/>
    <property type="molecule type" value="Genomic_DNA"/>
</dbReference>